<dbReference type="InterPro" id="IPR038461">
    <property type="entry name" value="Schlafen_AlbA_2_dom_sf"/>
</dbReference>
<dbReference type="Proteomes" id="UP000027153">
    <property type="component" value="Unassembled WGS sequence"/>
</dbReference>
<dbReference type="PANTHER" id="PTHR30595:SF6">
    <property type="entry name" value="SCHLAFEN ALBA-2 DOMAIN-CONTAINING PROTEIN"/>
    <property type="match status" value="1"/>
</dbReference>
<dbReference type="Gene3D" id="1.10.10.10">
    <property type="entry name" value="Winged helix-like DNA-binding domain superfamily/Winged helix DNA-binding domain"/>
    <property type="match status" value="1"/>
</dbReference>
<protein>
    <submittedName>
        <fullName evidence="2">Putative transcriptional regulator with HTH domain</fullName>
        <ecNumber evidence="2">3.6.4.12</ecNumber>
    </submittedName>
</protein>
<accession>A0A062V4D4</accession>
<evidence type="ECO:0000313" key="2">
    <source>
        <dbReference type="EMBL" id="KCZ72212.1"/>
    </source>
</evidence>
<dbReference type="InterPro" id="IPR038475">
    <property type="entry name" value="RecG_C_sf"/>
</dbReference>
<dbReference type="Pfam" id="PF04326">
    <property type="entry name" value="SLFN_AlbA_2"/>
    <property type="match status" value="1"/>
</dbReference>
<dbReference type="PANTHER" id="PTHR30595">
    <property type="entry name" value="GLPR-RELATED TRANSCRIPTIONAL REPRESSOR"/>
    <property type="match status" value="1"/>
</dbReference>
<feature type="domain" description="Schlafen AlbA-2" evidence="1">
    <location>
        <begin position="11"/>
        <end position="120"/>
    </location>
</feature>
<evidence type="ECO:0000259" key="1">
    <source>
        <dbReference type="Pfam" id="PF04326"/>
    </source>
</evidence>
<dbReference type="RefSeq" id="WP_048090276.1">
    <property type="nucleotide sequence ID" value="NZ_JMIY01000003.1"/>
</dbReference>
<dbReference type="Gene3D" id="3.30.565.60">
    <property type="match status" value="1"/>
</dbReference>
<dbReference type="Pfam" id="PF13749">
    <property type="entry name" value="HATPase_c_4"/>
    <property type="match status" value="1"/>
</dbReference>
<evidence type="ECO:0000313" key="3">
    <source>
        <dbReference type="Proteomes" id="UP000027153"/>
    </source>
</evidence>
<proteinExistence type="predicted"/>
<dbReference type="OrthoDB" id="114576at2157"/>
<keyword evidence="3" id="KW-1185">Reference proteome</keyword>
<dbReference type="EC" id="3.6.4.12" evidence="2"/>
<organism evidence="2 3">
    <name type="scientific">Candidatus Methanoperedens nitratireducens</name>
    <dbReference type="NCBI Taxonomy" id="1392998"/>
    <lineage>
        <taxon>Archaea</taxon>
        <taxon>Methanobacteriati</taxon>
        <taxon>Methanobacteriota</taxon>
        <taxon>Stenosarchaea group</taxon>
        <taxon>Methanomicrobia</taxon>
        <taxon>Methanosarcinales</taxon>
        <taxon>ANME-2 cluster</taxon>
        <taxon>Candidatus Methanoperedentaceae</taxon>
        <taxon>Candidatus Methanoperedens</taxon>
    </lineage>
</organism>
<dbReference type="Gene3D" id="3.30.950.30">
    <property type="entry name" value="Schlafen, AAA domain"/>
    <property type="match status" value="1"/>
</dbReference>
<gene>
    <name evidence="2" type="ORF">ANME2D_01616</name>
</gene>
<dbReference type="InterPro" id="IPR036388">
    <property type="entry name" value="WH-like_DNA-bd_sf"/>
</dbReference>
<dbReference type="AlphaFoldDB" id="A0A062V4D4"/>
<dbReference type="PATRIC" id="fig|1392998.3.peg.1621"/>
<dbReference type="EMBL" id="JMIY01000003">
    <property type="protein sequence ID" value="KCZ72212.1"/>
    <property type="molecule type" value="Genomic_DNA"/>
</dbReference>
<dbReference type="GO" id="GO:0003678">
    <property type="term" value="F:DNA helicase activity"/>
    <property type="evidence" value="ECO:0007669"/>
    <property type="project" value="UniProtKB-EC"/>
</dbReference>
<dbReference type="InterPro" id="IPR007421">
    <property type="entry name" value="Schlafen_AlbA_2_dom"/>
</dbReference>
<dbReference type="GO" id="GO:0016787">
    <property type="term" value="F:hydrolase activity"/>
    <property type="evidence" value="ECO:0007669"/>
    <property type="project" value="UniProtKB-KW"/>
</dbReference>
<reference evidence="2 3" key="1">
    <citation type="journal article" date="2013" name="Nature">
        <title>Anaerobic oxidation of methane coupled to nitrate reduction in a novel archaeal lineage.</title>
        <authorList>
            <person name="Haroon M.F."/>
            <person name="Hu S."/>
            <person name="Shi Y."/>
            <person name="Imelfort M."/>
            <person name="Keller J."/>
            <person name="Hugenholtz P."/>
            <person name="Yuan Z."/>
            <person name="Tyson G.W."/>
        </authorList>
    </citation>
    <scope>NUCLEOTIDE SEQUENCE [LARGE SCALE GENOMIC DNA]</scope>
    <source>
        <strain evidence="2 3">ANME-2d</strain>
    </source>
</reference>
<name>A0A062V4D4_9EURY</name>
<comment type="caution">
    <text evidence="2">The sequence shown here is derived from an EMBL/GenBank/DDBJ whole genome shotgun (WGS) entry which is preliminary data.</text>
</comment>
<keyword evidence="2" id="KW-0378">Hydrolase</keyword>
<sequence length="461" mass="52315">MNTVEVINLGESETTEFKTSLADWRDIVETISAFSNKNGGLIFIGVGDNCEIIGVDCGKRTIENLANQIKQNTDPVICPSVRIEKVHEKPVIVVDVEETMQKPVLAFGRAFMRVGKSNQTLGHERIKNLALGASKVYWDEKVCEDANLDDIDEVKVKWFLDERNRNRNVAKPKDMAFEELLINIGAIKSSNGYMKPTNAGILLFGKNPQRFFINSGLRIVKFKGTDVTQPVIDRIDCRGTLGEIVNMAEEFIRRNIRLLSKRVPTSFQREDKFEYPIDALREALINALIHRNYDEPADVRAFLFDTYAEIINPGTFPKGVTPKNPVHKPVNPILCSLMYDMGFIEKYGSGIKLMSRLCGDWGNKEPYYDLHPLETKIIFESQINETTYVEAADISDRLNERQKKALYFAQKKGLITRKEYMDLNSVSNKTAYIELKDMAENGFVTIMGKGRGVKYVIKSND</sequence>